<dbReference type="GO" id="GO:0003677">
    <property type="term" value="F:DNA binding"/>
    <property type="evidence" value="ECO:0007669"/>
    <property type="project" value="UniProtKB-KW"/>
</dbReference>
<evidence type="ECO:0000256" key="4">
    <source>
        <dbReference type="ARBA" id="ARBA00022695"/>
    </source>
</evidence>
<dbReference type="KEGG" id="cia:BEN51_07895"/>
<dbReference type="GO" id="GO:0016779">
    <property type="term" value="F:nucleotidyltransferase activity"/>
    <property type="evidence" value="ECO:0007669"/>
    <property type="project" value="UniProtKB-KW"/>
</dbReference>
<dbReference type="Proteomes" id="UP000264883">
    <property type="component" value="Chromosome"/>
</dbReference>
<dbReference type="InterPro" id="IPR000394">
    <property type="entry name" value="RNA_pol_sigma_54"/>
</dbReference>
<dbReference type="Pfam" id="PF04552">
    <property type="entry name" value="Sigma54_DBD"/>
    <property type="match status" value="1"/>
</dbReference>
<dbReference type="GO" id="GO:0001216">
    <property type="term" value="F:DNA-binding transcription activator activity"/>
    <property type="evidence" value="ECO:0007669"/>
    <property type="project" value="InterPro"/>
</dbReference>
<dbReference type="PRINTS" id="PR00045">
    <property type="entry name" value="SIGMA54FCT"/>
</dbReference>
<proteinExistence type="inferred from homology"/>
<name>A0A343JCZ3_9CLOT</name>
<keyword evidence="4" id="KW-0548">Nucleotidyltransferase</keyword>
<accession>A0A343JCZ3</accession>
<evidence type="ECO:0000313" key="11">
    <source>
        <dbReference type="EMBL" id="ASW43401.1"/>
    </source>
</evidence>
<keyword evidence="12" id="KW-1185">Reference proteome</keyword>
<organism evidence="11 12">
    <name type="scientific">Clostridium isatidis</name>
    <dbReference type="NCBI Taxonomy" id="182773"/>
    <lineage>
        <taxon>Bacteria</taxon>
        <taxon>Bacillati</taxon>
        <taxon>Bacillota</taxon>
        <taxon>Clostridia</taxon>
        <taxon>Eubacteriales</taxon>
        <taxon>Clostridiaceae</taxon>
        <taxon>Clostridium</taxon>
    </lineage>
</organism>
<evidence type="ECO:0000256" key="5">
    <source>
        <dbReference type="ARBA" id="ARBA00023015"/>
    </source>
</evidence>
<dbReference type="GO" id="GO:0016987">
    <property type="term" value="F:sigma factor activity"/>
    <property type="evidence" value="ECO:0007669"/>
    <property type="project" value="UniProtKB-KW"/>
</dbReference>
<keyword evidence="3" id="KW-0808">Transferase</keyword>
<evidence type="ECO:0000256" key="1">
    <source>
        <dbReference type="ARBA" id="ARBA00008798"/>
    </source>
</evidence>
<dbReference type="NCBIfam" id="TIGR02395">
    <property type="entry name" value="rpoN_sigma"/>
    <property type="match status" value="1"/>
</dbReference>
<dbReference type="Pfam" id="PF00309">
    <property type="entry name" value="Sigma54_AID"/>
    <property type="match status" value="1"/>
</dbReference>
<evidence type="ECO:0000256" key="2">
    <source>
        <dbReference type="ARBA" id="ARBA00022478"/>
    </source>
</evidence>
<dbReference type="Pfam" id="PF04963">
    <property type="entry name" value="Sigma54_CBD"/>
    <property type="match status" value="1"/>
</dbReference>
<evidence type="ECO:0000256" key="6">
    <source>
        <dbReference type="ARBA" id="ARBA00023082"/>
    </source>
</evidence>
<feature type="domain" description="RNA polymerase sigma factor 54 DNA-binding" evidence="9">
    <location>
        <begin position="299"/>
        <end position="459"/>
    </location>
</feature>
<dbReference type="PROSITE" id="PS50044">
    <property type="entry name" value="SIGMA54_3"/>
    <property type="match status" value="1"/>
</dbReference>
<protein>
    <submittedName>
        <fullName evidence="11">RNA polymerase factor sigma-54</fullName>
    </submittedName>
</protein>
<sequence length="461" mass="54063">MKLDFSLNMVQEQKLVMTQQMQQSIKILQMSTYDLREYIENEFAENPILEENFDFIQDSNSYVDKINYKEIIKYLESDNYGYYNYSEFKDKEEDVSPFNFICKKESLTEYLQEQLVEIDEDEYKKSIVSYFIENLDNRGYLDIPLEDICKELKISSALGREALEILQDLEPYGIGARNLSECLKIQLRKMGMLNEKLEIIINNHLNLIAENKFNLIAKILKITPKEAQDLGDIIKKLEPKPSRGFYTGEEVKFIIPDAEIRKIDGQYFVIMNENVLPKLSISKIYKNILNNEQDIYMKNYVKEKLNSAVFLIKCIEQRKSTLLKILENIVEKQKEYFDKGQKFLKPMTLKEIAEDLNIHESTVSRAIKDKYILTNKGTLRIKDLFSNGISKNTAEGGDVAVINIKNIIKEIIDNEDKRKPLSDEQICTELKKRNLNISRRTVAKYREEMNIKSSSKRKRIE</sequence>
<keyword evidence="7" id="KW-0238">DNA-binding</keyword>
<evidence type="ECO:0000256" key="8">
    <source>
        <dbReference type="ARBA" id="ARBA00023163"/>
    </source>
</evidence>
<dbReference type="Gene3D" id="1.10.10.60">
    <property type="entry name" value="Homeodomain-like"/>
    <property type="match status" value="1"/>
</dbReference>
<dbReference type="AlphaFoldDB" id="A0A343JCZ3"/>
<evidence type="ECO:0000313" key="12">
    <source>
        <dbReference type="Proteomes" id="UP000264883"/>
    </source>
</evidence>
<keyword evidence="5" id="KW-0805">Transcription regulation</keyword>
<dbReference type="GO" id="GO:0000428">
    <property type="term" value="C:DNA-directed RNA polymerase complex"/>
    <property type="evidence" value="ECO:0007669"/>
    <property type="project" value="UniProtKB-KW"/>
</dbReference>
<dbReference type="PANTHER" id="PTHR32248:SF4">
    <property type="entry name" value="RNA POLYMERASE SIGMA-54 FACTOR"/>
    <property type="match status" value="1"/>
</dbReference>
<dbReference type="PROSITE" id="PS00717">
    <property type="entry name" value="SIGMA54_1"/>
    <property type="match status" value="1"/>
</dbReference>
<keyword evidence="8" id="KW-0804">Transcription</keyword>
<evidence type="ECO:0000256" key="7">
    <source>
        <dbReference type="ARBA" id="ARBA00023125"/>
    </source>
</evidence>
<comment type="similarity">
    <text evidence="1">Belongs to the sigma-54 factor family.</text>
</comment>
<feature type="domain" description="RNA polymerase sigma factor 54 core-binding" evidence="10">
    <location>
        <begin position="99"/>
        <end position="285"/>
    </location>
</feature>
<dbReference type="InterPro" id="IPR007046">
    <property type="entry name" value="RNA_pol_sigma_54_core-bd"/>
</dbReference>
<evidence type="ECO:0000256" key="3">
    <source>
        <dbReference type="ARBA" id="ARBA00022679"/>
    </source>
</evidence>
<dbReference type="GO" id="GO:0006352">
    <property type="term" value="P:DNA-templated transcription initiation"/>
    <property type="evidence" value="ECO:0007669"/>
    <property type="project" value="InterPro"/>
</dbReference>
<dbReference type="Gene3D" id="1.10.10.1330">
    <property type="entry name" value="RNA polymerase sigma-54 factor, core-binding domain"/>
    <property type="match status" value="1"/>
</dbReference>
<gene>
    <name evidence="11" type="ORF">BEN51_07895</name>
</gene>
<keyword evidence="2" id="KW-0240">DNA-directed RNA polymerase</keyword>
<dbReference type="OrthoDB" id="9814402at2"/>
<evidence type="ECO:0000259" key="10">
    <source>
        <dbReference type="Pfam" id="PF04963"/>
    </source>
</evidence>
<evidence type="ECO:0000259" key="9">
    <source>
        <dbReference type="Pfam" id="PF04552"/>
    </source>
</evidence>
<dbReference type="InterPro" id="IPR007634">
    <property type="entry name" value="RNA_pol_sigma_54_DNA-bd"/>
</dbReference>
<dbReference type="PIRSF" id="PIRSF000774">
    <property type="entry name" value="RpoN"/>
    <property type="match status" value="1"/>
</dbReference>
<dbReference type="EMBL" id="CP016786">
    <property type="protein sequence ID" value="ASW43401.1"/>
    <property type="molecule type" value="Genomic_DNA"/>
</dbReference>
<dbReference type="InterPro" id="IPR038709">
    <property type="entry name" value="RpoN_core-bd_sf"/>
</dbReference>
<keyword evidence="6" id="KW-0731">Sigma factor</keyword>
<reference evidence="11 12" key="1">
    <citation type="submission" date="2016-08" db="EMBL/GenBank/DDBJ databases">
        <title>Complete Genome Sequence Of The Indigo Reducing Clostridium isatidis DSM15098.</title>
        <authorList>
            <person name="Little G.T."/>
            <person name="Minton N.P."/>
        </authorList>
    </citation>
    <scope>NUCLEOTIDE SEQUENCE [LARGE SCALE GENOMIC DNA]</scope>
    <source>
        <strain evidence="11 12">DSM 15098</strain>
    </source>
</reference>
<dbReference type="RefSeq" id="WP_119865534.1">
    <property type="nucleotide sequence ID" value="NZ_CP016786.1"/>
</dbReference>
<dbReference type="PANTHER" id="PTHR32248">
    <property type="entry name" value="RNA POLYMERASE SIGMA-54 FACTOR"/>
    <property type="match status" value="1"/>
</dbReference>
<dbReference type="PROSITE" id="PS00718">
    <property type="entry name" value="SIGMA54_2"/>
    <property type="match status" value="1"/>
</dbReference>